<comment type="caution">
    <text evidence="2">The sequence shown here is derived from an EMBL/GenBank/DDBJ whole genome shotgun (WGS) entry which is preliminary data.</text>
</comment>
<evidence type="ECO:0000313" key="3">
    <source>
        <dbReference type="Proteomes" id="UP000238479"/>
    </source>
</evidence>
<dbReference type="GO" id="GO:0006281">
    <property type="term" value="P:DNA repair"/>
    <property type="evidence" value="ECO:0007669"/>
    <property type="project" value="TreeGrafter"/>
</dbReference>
<dbReference type="OrthoDB" id="5963at2759"/>
<dbReference type="EMBL" id="PDCK01000040">
    <property type="protein sequence ID" value="PRQ46075.1"/>
    <property type="molecule type" value="Genomic_DNA"/>
</dbReference>
<organism evidence="2 3">
    <name type="scientific">Rosa chinensis</name>
    <name type="common">China rose</name>
    <dbReference type="NCBI Taxonomy" id="74649"/>
    <lineage>
        <taxon>Eukaryota</taxon>
        <taxon>Viridiplantae</taxon>
        <taxon>Streptophyta</taxon>
        <taxon>Embryophyta</taxon>
        <taxon>Tracheophyta</taxon>
        <taxon>Spermatophyta</taxon>
        <taxon>Magnoliopsida</taxon>
        <taxon>eudicotyledons</taxon>
        <taxon>Gunneridae</taxon>
        <taxon>Pentapetalae</taxon>
        <taxon>rosids</taxon>
        <taxon>fabids</taxon>
        <taxon>Rosales</taxon>
        <taxon>Rosaceae</taxon>
        <taxon>Rosoideae</taxon>
        <taxon>Rosoideae incertae sedis</taxon>
        <taxon>Rosa</taxon>
    </lineage>
</organism>
<evidence type="ECO:0000259" key="1">
    <source>
        <dbReference type="Pfam" id="PF06391"/>
    </source>
</evidence>
<dbReference type="GO" id="GO:0016301">
    <property type="term" value="F:kinase activity"/>
    <property type="evidence" value="ECO:0007669"/>
    <property type="project" value="UniProtKB-KW"/>
</dbReference>
<dbReference type="GO" id="GO:0005675">
    <property type="term" value="C:transcription factor TFIIH holo complex"/>
    <property type="evidence" value="ECO:0007669"/>
    <property type="project" value="TreeGrafter"/>
</dbReference>
<dbReference type="Gramene" id="PRQ46075">
    <property type="protein sequence ID" value="PRQ46075"/>
    <property type="gene ID" value="RchiOBHm_Chr2g0085191"/>
</dbReference>
<dbReference type="PANTHER" id="PTHR12683">
    <property type="entry name" value="CDK-ACTIVATING KINASE ASSEMBLY FACTOR MAT1"/>
    <property type="match status" value="1"/>
</dbReference>
<evidence type="ECO:0000313" key="2">
    <source>
        <dbReference type="EMBL" id="PRQ46075.1"/>
    </source>
</evidence>
<keyword evidence="3" id="KW-1185">Reference proteome</keyword>
<sequence>MVVASSNPHHREISIRKRIASIFNKREDDFPSLREYNDYLEEVEDMTFNLIEGIDVPAIEAKIAQYQEENAEQIMINRARKAEELAAALAASKGHPVQNDTDVALNQGFQAGFGTGMQGQYAPTISGQPRPVGMGGPQPLPLGGVHDMHGYDDEEMMQLRAERGPRAGGWSPMISRKRALEEAFSSIWIS</sequence>
<keyword evidence="2" id="KW-0418">Kinase</keyword>
<dbReference type="STRING" id="74649.A0A2P6RI14"/>
<protein>
    <submittedName>
        <fullName evidence="2">Putative cdk-activating kinase assembly factor MAT1/Tfb3</fullName>
    </submittedName>
</protein>
<proteinExistence type="predicted"/>
<dbReference type="Pfam" id="PF06391">
    <property type="entry name" value="MAT1"/>
    <property type="match status" value="1"/>
</dbReference>
<name>A0A2P6RI14_ROSCH</name>
<accession>A0A2P6RI14</accession>
<dbReference type="PANTHER" id="PTHR12683:SF13">
    <property type="entry name" value="CDK-ACTIVATING KINASE ASSEMBLY FACTOR MAT1"/>
    <property type="match status" value="1"/>
</dbReference>
<dbReference type="OMA" id="DMLGGEY"/>
<gene>
    <name evidence="2" type="ORF">RchiOBHm_Chr2g0085191</name>
</gene>
<dbReference type="AlphaFoldDB" id="A0A2P6RI14"/>
<reference evidence="2 3" key="1">
    <citation type="journal article" date="2018" name="Nat. Genet.">
        <title>The Rosa genome provides new insights in the design of modern roses.</title>
        <authorList>
            <person name="Bendahmane M."/>
        </authorList>
    </citation>
    <scope>NUCLEOTIDE SEQUENCE [LARGE SCALE GENOMIC DNA]</scope>
    <source>
        <strain evidence="3">cv. Old Blush</strain>
    </source>
</reference>
<dbReference type="InterPro" id="IPR015877">
    <property type="entry name" value="MAT1_centre"/>
</dbReference>
<dbReference type="GO" id="GO:0006357">
    <property type="term" value="P:regulation of transcription by RNA polymerase II"/>
    <property type="evidence" value="ECO:0007669"/>
    <property type="project" value="TreeGrafter"/>
</dbReference>
<keyword evidence="2" id="KW-0808">Transferase</keyword>
<feature type="domain" description="MAT1 centre" evidence="1">
    <location>
        <begin position="11"/>
        <end position="87"/>
    </location>
</feature>
<dbReference type="Proteomes" id="UP000238479">
    <property type="component" value="Chromosome 2"/>
</dbReference>